<name>A0AA36MTG8_9DINO</name>
<dbReference type="InterPro" id="IPR002579">
    <property type="entry name" value="Met_Sox_Rdtase_MsrB_dom"/>
</dbReference>
<evidence type="ECO:0000256" key="3">
    <source>
        <dbReference type="ARBA" id="ARBA00023002"/>
    </source>
</evidence>
<feature type="domain" description="MsrB" evidence="7">
    <location>
        <begin position="46"/>
        <end position="172"/>
    </location>
</feature>
<dbReference type="GO" id="GO:0006979">
    <property type="term" value="P:response to oxidative stress"/>
    <property type="evidence" value="ECO:0007669"/>
    <property type="project" value="InterPro"/>
</dbReference>
<proteinExistence type="inferred from homology"/>
<accession>A0AA36MTG8</accession>
<comment type="similarity">
    <text evidence="1 5">Belongs to the MsrB Met sulfoxide reductase family.</text>
</comment>
<dbReference type="GO" id="GO:0005737">
    <property type="term" value="C:cytoplasm"/>
    <property type="evidence" value="ECO:0007669"/>
    <property type="project" value="TreeGrafter"/>
</dbReference>
<evidence type="ECO:0000256" key="5">
    <source>
        <dbReference type="RuleBase" id="RU365044"/>
    </source>
</evidence>
<evidence type="ECO:0000313" key="9">
    <source>
        <dbReference type="Proteomes" id="UP001178507"/>
    </source>
</evidence>
<keyword evidence="3 5" id="KW-0560">Oxidoreductase</keyword>
<comment type="cofactor">
    <cofactor evidence="5">
        <name>Zn(2+)</name>
        <dbReference type="ChEBI" id="CHEBI:29105"/>
    </cofactor>
    <text evidence="5">Binds 1 zinc ion per subunit.</text>
</comment>
<evidence type="ECO:0000256" key="2">
    <source>
        <dbReference type="ARBA" id="ARBA00012499"/>
    </source>
</evidence>
<dbReference type="GO" id="GO:0030091">
    <property type="term" value="P:protein repair"/>
    <property type="evidence" value="ECO:0007669"/>
    <property type="project" value="InterPro"/>
</dbReference>
<evidence type="ECO:0000256" key="6">
    <source>
        <dbReference type="SAM" id="Phobius"/>
    </source>
</evidence>
<dbReference type="Pfam" id="PF01641">
    <property type="entry name" value="SelR"/>
    <property type="match status" value="1"/>
</dbReference>
<dbReference type="Gene3D" id="2.170.150.20">
    <property type="entry name" value="Peptide methionine sulfoxide reductase"/>
    <property type="match status" value="1"/>
</dbReference>
<keyword evidence="6" id="KW-0812">Transmembrane</keyword>
<comment type="catalytic activity">
    <reaction evidence="4 5">
        <text>L-methionyl-[protein] + [thioredoxin]-disulfide + H2O = L-methionyl-(R)-S-oxide-[protein] + [thioredoxin]-dithiol</text>
        <dbReference type="Rhea" id="RHEA:24164"/>
        <dbReference type="Rhea" id="RHEA-COMP:10698"/>
        <dbReference type="Rhea" id="RHEA-COMP:10700"/>
        <dbReference type="Rhea" id="RHEA-COMP:12313"/>
        <dbReference type="Rhea" id="RHEA-COMP:12314"/>
        <dbReference type="ChEBI" id="CHEBI:15377"/>
        <dbReference type="ChEBI" id="CHEBI:16044"/>
        <dbReference type="ChEBI" id="CHEBI:29950"/>
        <dbReference type="ChEBI" id="CHEBI:45764"/>
        <dbReference type="ChEBI" id="CHEBI:50058"/>
        <dbReference type="EC" id="1.8.4.12"/>
    </reaction>
</comment>
<keyword evidence="5" id="KW-0862">Zinc</keyword>
<dbReference type="SUPFAM" id="SSF51316">
    <property type="entry name" value="Mss4-like"/>
    <property type="match status" value="1"/>
</dbReference>
<dbReference type="NCBIfam" id="TIGR00357">
    <property type="entry name" value="peptide-methionine (R)-S-oxide reductase MsrB"/>
    <property type="match status" value="1"/>
</dbReference>
<evidence type="ECO:0000256" key="4">
    <source>
        <dbReference type="ARBA" id="ARBA00048488"/>
    </source>
</evidence>
<comment type="caution">
    <text evidence="8">The sequence shown here is derived from an EMBL/GenBank/DDBJ whole genome shotgun (WGS) entry which is preliminary data.</text>
</comment>
<dbReference type="PANTHER" id="PTHR10173">
    <property type="entry name" value="METHIONINE SULFOXIDE REDUCTASE"/>
    <property type="match status" value="1"/>
</dbReference>
<dbReference type="InterPro" id="IPR011057">
    <property type="entry name" value="Mss4-like_sf"/>
</dbReference>
<keyword evidence="6" id="KW-0472">Membrane</keyword>
<dbReference type="AlphaFoldDB" id="A0AA36MTG8"/>
<evidence type="ECO:0000256" key="1">
    <source>
        <dbReference type="ARBA" id="ARBA00007174"/>
    </source>
</evidence>
<keyword evidence="9" id="KW-1185">Reference proteome</keyword>
<dbReference type="InterPro" id="IPR028427">
    <property type="entry name" value="Met_Sox_Rdtase_MsrB"/>
</dbReference>
<dbReference type="Proteomes" id="UP001178507">
    <property type="component" value="Unassembled WGS sequence"/>
</dbReference>
<gene>
    <name evidence="8" type="ORF">EVOR1521_LOCUS11908</name>
</gene>
<dbReference type="GO" id="GO:0033743">
    <property type="term" value="F:peptide-methionine (R)-S-oxide reductase activity"/>
    <property type="evidence" value="ECO:0007669"/>
    <property type="project" value="UniProtKB-EC"/>
</dbReference>
<sequence>MADEPYRRFASLAASAAFVTLAVILMWLSAGGWDLSGSKGTAMKSELCNHTRHLPDGRDLFQMVCAFGGTERAFSGIHDHKEFNGSGVYRCACCGAPLFPLDAKFNSGTGWPSFTAPVTDAMGYRKDILQYGSTEVHCSTCGAHLGHVFDDGPPPTGLRYCINSACLWYDEFASAIVAASSPWILNAYLVLLLLTGCCASCCVFSKHAVVVAQPYLQKPKADRVDVEATPVPRANAFADA</sequence>
<keyword evidence="5" id="KW-0479">Metal-binding</keyword>
<organism evidence="8 9">
    <name type="scientific">Effrenium voratum</name>
    <dbReference type="NCBI Taxonomy" id="2562239"/>
    <lineage>
        <taxon>Eukaryota</taxon>
        <taxon>Sar</taxon>
        <taxon>Alveolata</taxon>
        <taxon>Dinophyceae</taxon>
        <taxon>Suessiales</taxon>
        <taxon>Symbiodiniaceae</taxon>
        <taxon>Effrenium</taxon>
    </lineage>
</organism>
<dbReference type="EC" id="1.8.4.12" evidence="2 5"/>
<keyword evidence="6" id="KW-1133">Transmembrane helix</keyword>
<reference evidence="8" key="1">
    <citation type="submission" date="2023-08" db="EMBL/GenBank/DDBJ databases">
        <authorList>
            <person name="Chen Y."/>
            <person name="Shah S."/>
            <person name="Dougan E. K."/>
            <person name="Thang M."/>
            <person name="Chan C."/>
        </authorList>
    </citation>
    <scope>NUCLEOTIDE SEQUENCE</scope>
</reference>
<dbReference type="PROSITE" id="PS51790">
    <property type="entry name" value="MSRB"/>
    <property type="match status" value="1"/>
</dbReference>
<protein>
    <recommendedName>
        <fullName evidence="2 5">Peptide-methionine (R)-S-oxide reductase</fullName>
        <ecNumber evidence="2 5">1.8.4.12</ecNumber>
    </recommendedName>
</protein>
<dbReference type="EMBL" id="CAUJNA010001219">
    <property type="protein sequence ID" value="CAJ1385275.1"/>
    <property type="molecule type" value="Genomic_DNA"/>
</dbReference>
<feature type="transmembrane region" description="Helical" evidence="6">
    <location>
        <begin position="12"/>
        <end position="33"/>
    </location>
</feature>
<evidence type="ECO:0000259" key="7">
    <source>
        <dbReference type="PROSITE" id="PS51790"/>
    </source>
</evidence>
<dbReference type="PANTHER" id="PTHR10173:SF52">
    <property type="entry name" value="METHIONINE-R-SULFOXIDE REDUCTASE B1"/>
    <property type="match status" value="1"/>
</dbReference>
<evidence type="ECO:0000313" key="8">
    <source>
        <dbReference type="EMBL" id="CAJ1385275.1"/>
    </source>
</evidence>
<dbReference type="GO" id="GO:0046872">
    <property type="term" value="F:metal ion binding"/>
    <property type="evidence" value="ECO:0007669"/>
    <property type="project" value="UniProtKB-KW"/>
</dbReference>